<proteinExistence type="predicted"/>
<dbReference type="EMBL" id="BMWX01000001">
    <property type="protein sequence ID" value="GGZ13405.1"/>
    <property type="molecule type" value="Genomic_DNA"/>
</dbReference>
<keyword evidence="1" id="KW-1133">Transmembrane helix</keyword>
<dbReference type="InterPro" id="IPR032508">
    <property type="entry name" value="FecR_C"/>
</dbReference>
<dbReference type="InterPro" id="IPR012373">
    <property type="entry name" value="Ferrdict_sens_TM"/>
</dbReference>
<reference evidence="4" key="1">
    <citation type="journal article" date="2014" name="Int. J. Syst. Evol. Microbiol.">
        <title>Complete genome sequence of Corynebacterium casei LMG S-19264T (=DSM 44701T), isolated from a smear-ripened cheese.</title>
        <authorList>
            <consortium name="US DOE Joint Genome Institute (JGI-PGF)"/>
            <person name="Walter F."/>
            <person name="Albersmeier A."/>
            <person name="Kalinowski J."/>
            <person name="Ruckert C."/>
        </authorList>
    </citation>
    <scope>NUCLEOTIDE SEQUENCE</scope>
    <source>
        <strain evidence="4">KCTC 12368</strain>
    </source>
</reference>
<feature type="domain" description="Protein FecR C-terminal" evidence="3">
    <location>
        <begin position="271"/>
        <end position="338"/>
    </location>
</feature>
<feature type="transmembrane region" description="Helical" evidence="1">
    <location>
        <begin position="98"/>
        <end position="116"/>
    </location>
</feature>
<reference evidence="4" key="2">
    <citation type="submission" date="2020-09" db="EMBL/GenBank/DDBJ databases">
        <authorList>
            <person name="Sun Q."/>
            <person name="Kim S."/>
        </authorList>
    </citation>
    <scope>NUCLEOTIDE SEQUENCE</scope>
    <source>
        <strain evidence="4">KCTC 12368</strain>
    </source>
</reference>
<sequence>MPQIKDLIEDLEFIRWVKNPDDKLNQYWEHWLSANPERLADVQLAKEILLNLKFPSKASGENDQKEVLNRLLSPQLPAAKEPKTSRGLWGRIGQMGKVAAILIFLFLLTVLLHDFYKPLKEENPMVAIQWITKSTLPGEKLNFRLPDGSVVWLNSGSSLSFPVSFDSSVRHVKLQGEGFFEVKEDANHPFQVQTTNLLTTVLGTSFNINESSTSLSSVALLTGKVAIDELETGKEYILSPGQQLEYDAIQKNSEIQNFDMELIESWRKGLLIFRQTPFDQVKSQLEMWYGVKIVVSGKVPATWRFTGKFEQQMLETILISMSHIEGFKYQINDKEVRISFP</sequence>
<dbReference type="PIRSF" id="PIRSF018266">
    <property type="entry name" value="FecR"/>
    <property type="match status" value="1"/>
</dbReference>
<dbReference type="Gene3D" id="3.55.50.30">
    <property type="match status" value="1"/>
</dbReference>
<keyword evidence="1" id="KW-0812">Transmembrane</keyword>
<organism evidence="4 5">
    <name type="scientific">Echinicola pacifica</name>
    <dbReference type="NCBI Taxonomy" id="346377"/>
    <lineage>
        <taxon>Bacteria</taxon>
        <taxon>Pseudomonadati</taxon>
        <taxon>Bacteroidota</taxon>
        <taxon>Cytophagia</taxon>
        <taxon>Cytophagales</taxon>
        <taxon>Cyclobacteriaceae</taxon>
        <taxon>Echinicola</taxon>
    </lineage>
</organism>
<evidence type="ECO:0000259" key="3">
    <source>
        <dbReference type="Pfam" id="PF16344"/>
    </source>
</evidence>
<evidence type="ECO:0000313" key="4">
    <source>
        <dbReference type="EMBL" id="GGZ13405.1"/>
    </source>
</evidence>
<feature type="domain" description="FecR protein" evidence="2">
    <location>
        <begin position="134"/>
        <end position="225"/>
    </location>
</feature>
<gene>
    <name evidence="4" type="ORF">GCM10007049_01510</name>
</gene>
<evidence type="ECO:0008006" key="6">
    <source>
        <dbReference type="Google" id="ProtNLM"/>
    </source>
</evidence>
<dbReference type="Proteomes" id="UP000619457">
    <property type="component" value="Unassembled WGS sequence"/>
</dbReference>
<accession>A0A918UJ13</accession>
<dbReference type="RefSeq" id="WP_018475037.1">
    <property type="nucleotide sequence ID" value="NZ_BMWX01000001.1"/>
</dbReference>
<evidence type="ECO:0000256" key="1">
    <source>
        <dbReference type="SAM" id="Phobius"/>
    </source>
</evidence>
<dbReference type="PANTHER" id="PTHR30273:SF2">
    <property type="entry name" value="PROTEIN FECR"/>
    <property type="match status" value="1"/>
</dbReference>
<comment type="caution">
    <text evidence="4">The sequence shown here is derived from an EMBL/GenBank/DDBJ whole genome shotgun (WGS) entry which is preliminary data.</text>
</comment>
<dbReference type="Pfam" id="PF16344">
    <property type="entry name" value="FecR_C"/>
    <property type="match status" value="1"/>
</dbReference>
<keyword evidence="1" id="KW-0472">Membrane</keyword>
<dbReference type="Gene3D" id="2.60.120.1440">
    <property type="match status" value="1"/>
</dbReference>
<dbReference type="InterPro" id="IPR006860">
    <property type="entry name" value="FecR"/>
</dbReference>
<name>A0A918UJ13_9BACT</name>
<protein>
    <recommendedName>
        <fullName evidence="6">FecR family protein</fullName>
    </recommendedName>
</protein>
<dbReference type="PANTHER" id="PTHR30273">
    <property type="entry name" value="PERIPLASMIC SIGNAL SENSOR AND SIGMA FACTOR ACTIVATOR FECR-RELATED"/>
    <property type="match status" value="1"/>
</dbReference>
<evidence type="ECO:0000259" key="2">
    <source>
        <dbReference type="Pfam" id="PF04773"/>
    </source>
</evidence>
<dbReference type="AlphaFoldDB" id="A0A918UJ13"/>
<evidence type="ECO:0000313" key="5">
    <source>
        <dbReference type="Proteomes" id="UP000619457"/>
    </source>
</evidence>
<keyword evidence="5" id="KW-1185">Reference proteome</keyword>
<dbReference type="Pfam" id="PF04773">
    <property type="entry name" value="FecR"/>
    <property type="match status" value="1"/>
</dbReference>
<dbReference type="GO" id="GO:0016989">
    <property type="term" value="F:sigma factor antagonist activity"/>
    <property type="evidence" value="ECO:0007669"/>
    <property type="project" value="TreeGrafter"/>
</dbReference>